<accession>A0A3D9HFV7</accession>
<gene>
    <name evidence="2" type="ORF">DFQ02_104196</name>
</gene>
<comment type="caution">
    <text evidence="2">The sequence shown here is derived from an EMBL/GenBank/DDBJ whole genome shotgun (WGS) entry which is preliminary data.</text>
</comment>
<dbReference type="Proteomes" id="UP000256629">
    <property type="component" value="Unassembled WGS sequence"/>
</dbReference>
<dbReference type="PANTHER" id="PTHR45947:SF3">
    <property type="entry name" value="SULFOQUINOVOSYL TRANSFERASE SQD2"/>
    <property type="match status" value="1"/>
</dbReference>
<feature type="domain" description="Glycosyl transferase family 1" evidence="1">
    <location>
        <begin position="189"/>
        <end position="345"/>
    </location>
</feature>
<keyword evidence="2" id="KW-0808">Transferase</keyword>
<dbReference type="SUPFAM" id="SSF53756">
    <property type="entry name" value="UDP-Glycosyltransferase/glycogen phosphorylase"/>
    <property type="match status" value="1"/>
</dbReference>
<dbReference type="Gene3D" id="3.40.50.2000">
    <property type="entry name" value="Glycogen Phosphorylase B"/>
    <property type="match status" value="1"/>
</dbReference>
<dbReference type="RefSeq" id="WP_116524001.1">
    <property type="nucleotide sequence ID" value="NZ_QRDX01000004.1"/>
</dbReference>
<evidence type="ECO:0000259" key="1">
    <source>
        <dbReference type="Pfam" id="PF00534"/>
    </source>
</evidence>
<protein>
    <submittedName>
        <fullName evidence="2">Glycosyltransferase involved in cell wall biosynthesis</fullName>
    </submittedName>
</protein>
<name>A0A3D9HFV7_9FLAO</name>
<proteinExistence type="predicted"/>
<dbReference type="GO" id="GO:0016757">
    <property type="term" value="F:glycosyltransferase activity"/>
    <property type="evidence" value="ECO:0007669"/>
    <property type="project" value="InterPro"/>
</dbReference>
<dbReference type="EMBL" id="QRDX01000004">
    <property type="protein sequence ID" value="RED48350.1"/>
    <property type="molecule type" value="Genomic_DNA"/>
</dbReference>
<sequence>MKLAIISHTEHYISKDNQLVGWGATVSEINHLLDIFDEVYHIAMLYDTDAPASALPYVSEKIHFIPIPSVGGKGVYNKLKIIWQSPKTIRVVSKTLEEVDCFQLRTPTGIGVFLIPYLSLFVKKTGWFKYAGNWNQKQPPLGYRLQRWMLKCQKRTVTMNGYWEHQPKQHLSFENPCLTEVDIALGRQIRQKKFLGDKISFCFVGRLEREKGVETILKTFDGMNANLVSRIGTIHFVGTGEELAYFKALANKSECDIVFHGALPRAKVYDIYKQSDVFLLPTKASEGFPKVIAEAMNFGCIPIVSNISAIGHYIKQDDHGFLLHEVSQDALMAMIDKMFNLSEENYRKMLESFDAVVEKFTFSHYNSRINLDILKL</sequence>
<evidence type="ECO:0000313" key="3">
    <source>
        <dbReference type="Proteomes" id="UP000256629"/>
    </source>
</evidence>
<dbReference type="OrthoDB" id="1395864at2"/>
<dbReference type="InterPro" id="IPR001296">
    <property type="entry name" value="Glyco_trans_1"/>
</dbReference>
<keyword evidence="3" id="KW-1185">Reference proteome</keyword>
<organism evidence="2 3">
    <name type="scientific">Seonamhaeicola aphaedonensis</name>
    <dbReference type="NCBI Taxonomy" id="1461338"/>
    <lineage>
        <taxon>Bacteria</taxon>
        <taxon>Pseudomonadati</taxon>
        <taxon>Bacteroidota</taxon>
        <taxon>Flavobacteriia</taxon>
        <taxon>Flavobacteriales</taxon>
        <taxon>Flavobacteriaceae</taxon>
    </lineage>
</organism>
<dbReference type="AlphaFoldDB" id="A0A3D9HFV7"/>
<reference evidence="2 3" key="1">
    <citation type="submission" date="2018-07" db="EMBL/GenBank/DDBJ databases">
        <title>Genomic Encyclopedia of Type Strains, Phase III (KMG-III): the genomes of soil and plant-associated and newly described type strains.</title>
        <authorList>
            <person name="Whitman W."/>
        </authorList>
    </citation>
    <scope>NUCLEOTIDE SEQUENCE [LARGE SCALE GENOMIC DNA]</scope>
    <source>
        <strain evidence="2 3">CECT 8487</strain>
    </source>
</reference>
<dbReference type="Pfam" id="PF00534">
    <property type="entry name" value="Glycos_transf_1"/>
    <property type="match status" value="1"/>
</dbReference>
<dbReference type="PANTHER" id="PTHR45947">
    <property type="entry name" value="SULFOQUINOVOSYL TRANSFERASE SQD2"/>
    <property type="match status" value="1"/>
</dbReference>
<dbReference type="CDD" id="cd03801">
    <property type="entry name" value="GT4_PimA-like"/>
    <property type="match status" value="1"/>
</dbReference>
<evidence type="ECO:0000313" key="2">
    <source>
        <dbReference type="EMBL" id="RED48350.1"/>
    </source>
</evidence>
<dbReference type="InterPro" id="IPR050194">
    <property type="entry name" value="Glycosyltransferase_grp1"/>
</dbReference>